<feature type="compositionally biased region" description="Polar residues" evidence="1">
    <location>
        <begin position="99"/>
        <end position="110"/>
    </location>
</feature>
<evidence type="ECO:0000256" key="1">
    <source>
        <dbReference type="SAM" id="MobiDB-lite"/>
    </source>
</evidence>
<feature type="region of interest" description="Disordered" evidence="1">
    <location>
        <begin position="91"/>
        <end position="110"/>
    </location>
</feature>
<name>A0A4V6I8F0_STECR</name>
<protein>
    <submittedName>
        <fullName evidence="2">Uncharacterized protein</fullName>
    </submittedName>
</protein>
<reference evidence="2 3" key="1">
    <citation type="journal article" date="2015" name="Genome Biol.">
        <title>Comparative genomics of Steinernema reveals deeply conserved gene regulatory networks.</title>
        <authorList>
            <person name="Dillman A.R."/>
            <person name="Macchietto M."/>
            <person name="Porter C.F."/>
            <person name="Rogers A."/>
            <person name="Williams B."/>
            <person name="Antoshechkin I."/>
            <person name="Lee M.M."/>
            <person name="Goodwin Z."/>
            <person name="Lu X."/>
            <person name="Lewis E.E."/>
            <person name="Goodrich-Blair H."/>
            <person name="Stock S.P."/>
            <person name="Adams B.J."/>
            <person name="Sternberg P.W."/>
            <person name="Mortazavi A."/>
        </authorList>
    </citation>
    <scope>NUCLEOTIDE SEQUENCE [LARGE SCALE GENOMIC DNA]</scope>
    <source>
        <strain evidence="2 3">ALL</strain>
    </source>
</reference>
<gene>
    <name evidence="2" type="ORF">L596_004708</name>
</gene>
<organism evidence="2 3">
    <name type="scientific">Steinernema carpocapsae</name>
    <name type="common">Entomopathogenic nematode</name>
    <dbReference type="NCBI Taxonomy" id="34508"/>
    <lineage>
        <taxon>Eukaryota</taxon>
        <taxon>Metazoa</taxon>
        <taxon>Ecdysozoa</taxon>
        <taxon>Nematoda</taxon>
        <taxon>Chromadorea</taxon>
        <taxon>Rhabditida</taxon>
        <taxon>Tylenchina</taxon>
        <taxon>Panagrolaimomorpha</taxon>
        <taxon>Strongyloidoidea</taxon>
        <taxon>Steinernematidae</taxon>
        <taxon>Steinernema</taxon>
    </lineage>
</organism>
<feature type="compositionally biased region" description="Basic residues" evidence="1">
    <location>
        <begin position="35"/>
        <end position="44"/>
    </location>
</feature>
<reference evidence="2 3" key="2">
    <citation type="journal article" date="2019" name="G3 (Bethesda)">
        <title>Hybrid Assembly of the Genome of the Entomopathogenic Nematode Steinernema carpocapsae Identifies the X-Chromosome.</title>
        <authorList>
            <person name="Serra L."/>
            <person name="Macchietto M."/>
            <person name="Macias-Munoz A."/>
            <person name="McGill C.J."/>
            <person name="Rodriguez I.M."/>
            <person name="Rodriguez B."/>
            <person name="Murad R."/>
            <person name="Mortazavi A."/>
        </authorList>
    </citation>
    <scope>NUCLEOTIDE SEQUENCE [LARGE SCALE GENOMIC DNA]</scope>
    <source>
        <strain evidence="2 3">ALL</strain>
    </source>
</reference>
<accession>A0A4V6I8F0</accession>
<dbReference type="AlphaFoldDB" id="A0A4V6I8F0"/>
<dbReference type="EMBL" id="AZBU02000001">
    <property type="protein sequence ID" value="TMS37863.1"/>
    <property type="molecule type" value="Genomic_DNA"/>
</dbReference>
<dbReference type="EMBL" id="CM016762">
    <property type="protein sequence ID" value="TMS37863.1"/>
    <property type="molecule type" value="Genomic_DNA"/>
</dbReference>
<evidence type="ECO:0000313" key="3">
    <source>
        <dbReference type="Proteomes" id="UP000298663"/>
    </source>
</evidence>
<evidence type="ECO:0000313" key="2">
    <source>
        <dbReference type="EMBL" id="TMS37863.1"/>
    </source>
</evidence>
<sequence length="110" mass="12426">MSVGPSVRRSVGWSIGRRRMLFKMLIRVAKNDRMRGRKRIKKKVAASARSMEVRSSSGGAPCCSEHRPRPFYCGARSCTLLFSTCSSLLRRQPPRSDRQCCTTEAVSEEE</sequence>
<dbReference type="Proteomes" id="UP000298663">
    <property type="component" value="Chromosome X"/>
</dbReference>
<proteinExistence type="predicted"/>
<comment type="caution">
    <text evidence="2">The sequence shown here is derived from an EMBL/GenBank/DDBJ whole genome shotgun (WGS) entry which is preliminary data.</text>
</comment>
<keyword evidence="3" id="KW-1185">Reference proteome</keyword>
<feature type="region of interest" description="Disordered" evidence="1">
    <location>
        <begin position="33"/>
        <end position="62"/>
    </location>
</feature>